<dbReference type="Gene3D" id="3.40.50.1820">
    <property type="entry name" value="alpha/beta hydrolase"/>
    <property type="match status" value="1"/>
</dbReference>
<dbReference type="PANTHER" id="PTHR43194:SF2">
    <property type="entry name" value="PEROXISOMAL MEMBRANE PROTEIN LPX1"/>
    <property type="match status" value="1"/>
</dbReference>
<dbReference type="RefSeq" id="WP_050471286.1">
    <property type="nucleotide sequence ID" value="NZ_CP013068.1"/>
</dbReference>
<gene>
    <name evidence="1" type="ORF">APZ00_22175</name>
</gene>
<dbReference type="EMBL" id="CP013068">
    <property type="protein sequence ID" value="ALV29411.1"/>
    <property type="molecule type" value="Genomic_DNA"/>
</dbReference>
<organism evidence="1 2">
    <name type="scientific">Pannonibacter phragmitetus</name>
    <dbReference type="NCBI Taxonomy" id="121719"/>
    <lineage>
        <taxon>Bacteria</taxon>
        <taxon>Pseudomonadati</taxon>
        <taxon>Pseudomonadota</taxon>
        <taxon>Alphaproteobacteria</taxon>
        <taxon>Hyphomicrobiales</taxon>
        <taxon>Stappiaceae</taxon>
        <taxon>Pannonibacter</taxon>
    </lineage>
</organism>
<reference evidence="1 2" key="1">
    <citation type="submission" date="2015-10" db="EMBL/GenBank/DDBJ databases">
        <title>The world's first case of liver abscess caused by Pannonibacter phragmitetus.</title>
        <authorList>
            <person name="Ming D."/>
            <person name="Wang M."/>
            <person name="Zhou Y."/>
            <person name="Jiang T."/>
            <person name="Hu S."/>
        </authorList>
    </citation>
    <scope>NUCLEOTIDE SEQUENCE [LARGE SCALE GENOMIC DNA]</scope>
    <source>
        <strain evidence="1 2">31801</strain>
    </source>
</reference>
<dbReference type="InterPro" id="IPR029058">
    <property type="entry name" value="AB_hydrolase_fold"/>
</dbReference>
<dbReference type="Proteomes" id="UP000064921">
    <property type="component" value="Chromosome"/>
</dbReference>
<name>A0A0L0J797_9HYPH</name>
<dbReference type="PANTHER" id="PTHR43194">
    <property type="entry name" value="HYDROLASE ALPHA/BETA FOLD FAMILY"/>
    <property type="match status" value="1"/>
</dbReference>
<proteinExistence type="predicted"/>
<dbReference type="InterPro" id="IPR000073">
    <property type="entry name" value="AB_hydrolase_1"/>
</dbReference>
<dbReference type="InterPro" id="IPR050228">
    <property type="entry name" value="Carboxylesterase_BioH"/>
</dbReference>
<keyword evidence="2" id="KW-1185">Reference proteome</keyword>
<evidence type="ECO:0000313" key="1">
    <source>
        <dbReference type="EMBL" id="ALV29411.1"/>
    </source>
</evidence>
<dbReference type="PATRIC" id="fig|121719.5.peg.529"/>
<accession>A0A0L0J797</accession>
<dbReference type="AlphaFoldDB" id="A0A0L0J797"/>
<dbReference type="Pfam" id="PF00561">
    <property type="entry name" value="Abhydrolase_1"/>
    <property type="match status" value="1"/>
</dbReference>
<dbReference type="SUPFAM" id="SSF53474">
    <property type="entry name" value="alpha/beta-Hydrolases"/>
    <property type="match status" value="1"/>
</dbReference>
<protein>
    <submittedName>
        <fullName evidence="1">Uncharacterized protein</fullName>
    </submittedName>
</protein>
<evidence type="ECO:0000313" key="2">
    <source>
        <dbReference type="Proteomes" id="UP000064921"/>
    </source>
</evidence>
<dbReference type="KEGG" id="pphr:APZ00_22175"/>
<dbReference type="STRING" id="121719.APZ00_22175"/>
<sequence length="293" mass="32011">MSITAEEFHWTAADGLRLAGCVWQPPVEVPGAVPLICLPGLSRNTRDFTDVGQALAANGRKIYALDYRGRGQSEWDPNWTNYSLPVEASDIALFLAQAALPRFAVLGTSRGGLHAMMMAAQIPREIFCAAILNDVGPRIELGALLEIRDSFAARRVYASFEDVAATLKSALAQDFPKINDAGWLKFARQAGKVTAEGVIFDHDPALDKPMEAITADTPWPELWPLFAPLLDRPVLVLRGANSRLLTQATLQDMAATHPDLSSLTIPDEGHAPLLWDSLSQRAIEDFLRTRVDG</sequence>
<dbReference type="eggNOG" id="COG2267">
    <property type="taxonomic scope" value="Bacteria"/>
</dbReference>